<name>A0A8S0T731_OLEEU</name>
<keyword evidence="6" id="KW-1185">Reference proteome</keyword>
<evidence type="ECO:0000259" key="4">
    <source>
        <dbReference type="PROSITE" id="PS51667"/>
    </source>
</evidence>
<dbReference type="GO" id="GO:0046872">
    <property type="term" value="F:metal ion binding"/>
    <property type="evidence" value="ECO:0007669"/>
    <property type="project" value="InterPro"/>
</dbReference>
<comment type="caution">
    <text evidence="3">Lacks conserved residue(s) required for the propagation of feature annotation.</text>
</comment>
<dbReference type="PANTHER" id="PTHR34680:SF3">
    <property type="entry name" value="EXPRESSED PROTEIN"/>
    <property type="match status" value="1"/>
</dbReference>
<protein>
    <submittedName>
        <fullName evidence="5">Copper-transporting ATPase RAN1-like</fullName>
    </submittedName>
</protein>
<organism evidence="5 6">
    <name type="scientific">Olea europaea subsp. europaea</name>
    <dbReference type="NCBI Taxonomy" id="158383"/>
    <lineage>
        <taxon>Eukaryota</taxon>
        <taxon>Viridiplantae</taxon>
        <taxon>Streptophyta</taxon>
        <taxon>Embryophyta</taxon>
        <taxon>Tracheophyta</taxon>
        <taxon>Spermatophyta</taxon>
        <taxon>Magnoliopsida</taxon>
        <taxon>eudicotyledons</taxon>
        <taxon>Gunneridae</taxon>
        <taxon>Pentapetalae</taxon>
        <taxon>asterids</taxon>
        <taxon>lamiids</taxon>
        <taxon>Lamiales</taxon>
        <taxon>Oleaceae</taxon>
        <taxon>Oleeae</taxon>
        <taxon>Olea</taxon>
    </lineage>
</organism>
<dbReference type="AlphaFoldDB" id="A0A8S0T731"/>
<dbReference type="Gene3D" id="3.30.70.100">
    <property type="match status" value="1"/>
</dbReference>
<sequence length="181" mass="20498">MVDWLKLALVTIVEFGVGKRFYIAACVSSVESILRKLLGVKRAMVALATSLGEVEYDCYHSVHEDSEEGPENSGLKKEKGIVYCVKTDGKAWECKREAAKGNSSCKHHLSQVRNYSLALPAAKKQDKVVADYQRLPRRRRQLPHQIQMNFTTIRVLDLDGARKEVRTIELVVVLWLSKNVK</sequence>
<feature type="domain" description="WRC" evidence="4">
    <location>
        <begin position="78"/>
        <end position="123"/>
    </location>
</feature>
<dbReference type="CDD" id="cd00371">
    <property type="entry name" value="HMA"/>
    <property type="match status" value="1"/>
</dbReference>
<dbReference type="Gramene" id="OE9A017330T1">
    <property type="protein sequence ID" value="OE9A017330C1"/>
    <property type="gene ID" value="OE9A017330"/>
</dbReference>
<dbReference type="Pfam" id="PF08879">
    <property type="entry name" value="WRC"/>
    <property type="match status" value="1"/>
</dbReference>
<evidence type="ECO:0000256" key="2">
    <source>
        <dbReference type="ARBA" id="ARBA00023242"/>
    </source>
</evidence>
<comment type="caution">
    <text evidence="5">The sequence shown here is derived from an EMBL/GenBank/DDBJ whole genome shotgun (WGS) entry which is preliminary data.</text>
</comment>
<dbReference type="Proteomes" id="UP000594638">
    <property type="component" value="Unassembled WGS sequence"/>
</dbReference>
<evidence type="ECO:0000256" key="1">
    <source>
        <dbReference type="ARBA" id="ARBA00004170"/>
    </source>
</evidence>
<comment type="subcellular location">
    <subcellularLocation>
        <location evidence="1">Membrane</location>
        <topology evidence="1">Peripheral membrane protein</topology>
    </subcellularLocation>
</comment>
<dbReference type="InterPro" id="IPR006121">
    <property type="entry name" value="HMA_dom"/>
</dbReference>
<keyword evidence="2" id="KW-0539">Nucleus</keyword>
<evidence type="ECO:0000313" key="5">
    <source>
        <dbReference type="EMBL" id="CAA3001032.1"/>
    </source>
</evidence>
<dbReference type="InterPro" id="IPR014977">
    <property type="entry name" value="WRC_dom"/>
</dbReference>
<reference evidence="5 6" key="1">
    <citation type="submission" date="2019-12" db="EMBL/GenBank/DDBJ databases">
        <authorList>
            <person name="Alioto T."/>
            <person name="Alioto T."/>
            <person name="Gomez Garrido J."/>
        </authorList>
    </citation>
    <scope>NUCLEOTIDE SEQUENCE [LARGE SCALE GENOMIC DNA]</scope>
</reference>
<evidence type="ECO:0000313" key="6">
    <source>
        <dbReference type="Proteomes" id="UP000594638"/>
    </source>
</evidence>
<dbReference type="EMBL" id="CACTIH010005728">
    <property type="protein sequence ID" value="CAA3001032.1"/>
    <property type="molecule type" value="Genomic_DNA"/>
</dbReference>
<evidence type="ECO:0000256" key="3">
    <source>
        <dbReference type="PROSITE-ProRule" id="PRU01002"/>
    </source>
</evidence>
<dbReference type="PROSITE" id="PS51667">
    <property type="entry name" value="WRC"/>
    <property type="match status" value="1"/>
</dbReference>
<dbReference type="PANTHER" id="PTHR34680">
    <property type="entry name" value="EXPRESSED PROTEIN"/>
    <property type="match status" value="1"/>
</dbReference>
<accession>A0A8S0T731</accession>
<dbReference type="GO" id="GO:0009626">
    <property type="term" value="P:plant-type hypersensitive response"/>
    <property type="evidence" value="ECO:0007669"/>
    <property type="project" value="UniProtKB-KW"/>
</dbReference>
<proteinExistence type="predicted"/>
<gene>
    <name evidence="5" type="ORF">OLEA9_A017330</name>
</gene>
<dbReference type="GO" id="GO:0016020">
    <property type="term" value="C:membrane"/>
    <property type="evidence" value="ECO:0007669"/>
    <property type="project" value="UniProtKB-SubCell"/>
</dbReference>
<dbReference type="OrthoDB" id="911210at2759"/>